<sequence length="127" mass="14540">MSTNVICYGCGKDLSNQATNRYNILSDSCSKALPVWKKLVKKRFLEIGIEVEIDQLLSDESGFHGRMCRICVLALYRYEKLKQSTIENITEAVDKIMLEARWPQLTRGRGSLKHFQMNNQAILVKSV</sequence>
<dbReference type="AlphaFoldDB" id="A0A1X7UJP4"/>
<dbReference type="EnsemblMetazoa" id="Aqu2.1.27676_001">
    <property type="protein sequence ID" value="Aqu2.1.27676_001"/>
    <property type="gene ID" value="Aqu2.1.27676"/>
</dbReference>
<evidence type="ECO:0008006" key="2">
    <source>
        <dbReference type="Google" id="ProtNLM"/>
    </source>
</evidence>
<proteinExistence type="predicted"/>
<dbReference type="InParanoid" id="A0A1X7UJP4"/>
<protein>
    <recommendedName>
        <fullName evidence="2">ZAD domain-containing protein</fullName>
    </recommendedName>
</protein>
<name>A0A1X7UJP4_AMPQE</name>
<reference evidence="1" key="1">
    <citation type="submission" date="2017-05" db="UniProtKB">
        <authorList>
            <consortium name="EnsemblMetazoa"/>
        </authorList>
    </citation>
    <scope>IDENTIFICATION</scope>
</reference>
<organism evidence="1">
    <name type="scientific">Amphimedon queenslandica</name>
    <name type="common">Sponge</name>
    <dbReference type="NCBI Taxonomy" id="400682"/>
    <lineage>
        <taxon>Eukaryota</taxon>
        <taxon>Metazoa</taxon>
        <taxon>Porifera</taxon>
        <taxon>Demospongiae</taxon>
        <taxon>Heteroscleromorpha</taxon>
        <taxon>Haplosclerida</taxon>
        <taxon>Niphatidae</taxon>
        <taxon>Amphimedon</taxon>
    </lineage>
</organism>
<accession>A0A1X7UJP4</accession>
<evidence type="ECO:0000313" key="1">
    <source>
        <dbReference type="EnsemblMetazoa" id="Aqu2.1.27676_001"/>
    </source>
</evidence>